<sequence length="341" mass="35424">MGSHDPDELDPRTAELFSQLSRETEALLVDSPHPSEIRRRGERRRTLRRTGYTAGTLGLAVLATAGGLALRNGPVQGRPVVDAAATAPTPAQHSPSATATRSSQPAPTSASAGPASRTAAPGSPVPVAPSSAASASSRPSEPADPITTTQTPAPNSPSPAGTASGQPTWQTVPTTIGAGVQQDAQSTDLPQEPFSICQVDINDIAAQTRLVRHFTSGDGRVNSYAVVFGYENEDQAVSARRIMRGWYTGCAARLQAQGDVATQTAAIPLAIGGSASSAVDPVDGASYRKVTWGSAGTTPIEEQATIIQAENRVLWVVHNVTDRTNMESTANAQTWAESLLS</sequence>
<dbReference type="EMBL" id="FUKQ01000026">
    <property type="protein sequence ID" value="SJN30185.1"/>
    <property type="molecule type" value="Genomic_DNA"/>
</dbReference>
<name>A0A1R4JEG1_9ACTN</name>
<proteinExistence type="predicted"/>
<reference evidence="2 3" key="1">
    <citation type="submission" date="2017-02" db="EMBL/GenBank/DDBJ databases">
        <authorList>
            <person name="Peterson S.W."/>
        </authorList>
    </citation>
    <scope>NUCLEOTIDE SEQUENCE [LARGE SCALE GENOMIC DNA]</scope>
    <source>
        <strain evidence="2 3">LSP_Lj1</strain>
    </source>
</reference>
<dbReference type="Proteomes" id="UP000188342">
    <property type="component" value="Unassembled WGS sequence"/>
</dbReference>
<organism evidence="2 3">
    <name type="scientific">Luteococcus japonicus LSP_Lj1</name>
    <dbReference type="NCBI Taxonomy" id="1255658"/>
    <lineage>
        <taxon>Bacteria</taxon>
        <taxon>Bacillati</taxon>
        <taxon>Actinomycetota</taxon>
        <taxon>Actinomycetes</taxon>
        <taxon>Propionibacteriales</taxon>
        <taxon>Propionibacteriaceae</taxon>
        <taxon>Luteococcus</taxon>
    </lineage>
</organism>
<feature type="region of interest" description="Disordered" evidence="1">
    <location>
        <begin position="23"/>
        <end position="49"/>
    </location>
</feature>
<accession>A0A1R4JEG1</accession>
<evidence type="ECO:0000313" key="3">
    <source>
        <dbReference type="Proteomes" id="UP000188342"/>
    </source>
</evidence>
<dbReference type="RefSeq" id="WP_094764457.1">
    <property type="nucleotide sequence ID" value="NZ_FUKQ01000026.1"/>
</dbReference>
<protein>
    <submittedName>
        <fullName evidence="2">Uncharacterized protein</fullName>
    </submittedName>
</protein>
<evidence type="ECO:0000313" key="2">
    <source>
        <dbReference type="EMBL" id="SJN30185.1"/>
    </source>
</evidence>
<dbReference type="AlphaFoldDB" id="A0A1R4JEG1"/>
<feature type="region of interest" description="Disordered" evidence="1">
    <location>
        <begin position="85"/>
        <end position="172"/>
    </location>
</feature>
<keyword evidence="3" id="KW-1185">Reference proteome</keyword>
<feature type="compositionally biased region" description="Low complexity" evidence="1">
    <location>
        <begin position="128"/>
        <end position="145"/>
    </location>
</feature>
<feature type="compositionally biased region" description="Polar residues" evidence="1">
    <location>
        <begin position="146"/>
        <end position="172"/>
    </location>
</feature>
<feature type="compositionally biased region" description="Low complexity" evidence="1">
    <location>
        <begin position="85"/>
        <end position="122"/>
    </location>
</feature>
<evidence type="ECO:0000256" key="1">
    <source>
        <dbReference type="SAM" id="MobiDB-lite"/>
    </source>
</evidence>
<gene>
    <name evidence="2" type="ORF">FM114_06970</name>
</gene>